<name>A0A2A2JFD6_9BILA</name>
<dbReference type="EMBL" id="LIAE01010466">
    <property type="protein sequence ID" value="PAV60486.1"/>
    <property type="molecule type" value="Genomic_DNA"/>
</dbReference>
<evidence type="ECO:0000313" key="1">
    <source>
        <dbReference type="EMBL" id="PAV60486.1"/>
    </source>
</evidence>
<reference evidence="1 2" key="1">
    <citation type="journal article" date="2017" name="Curr. Biol.">
        <title>Genome architecture and evolution of a unichromosomal asexual nematode.</title>
        <authorList>
            <person name="Fradin H."/>
            <person name="Zegar C."/>
            <person name="Gutwein M."/>
            <person name="Lucas J."/>
            <person name="Kovtun M."/>
            <person name="Corcoran D."/>
            <person name="Baugh L.R."/>
            <person name="Kiontke K."/>
            <person name="Gunsalus K."/>
            <person name="Fitch D.H."/>
            <person name="Piano F."/>
        </authorList>
    </citation>
    <scope>NUCLEOTIDE SEQUENCE [LARGE SCALE GENOMIC DNA]</scope>
    <source>
        <strain evidence="1">PF1309</strain>
    </source>
</reference>
<dbReference type="AlphaFoldDB" id="A0A2A2JFD6"/>
<organism evidence="1 2">
    <name type="scientific">Diploscapter pachys</name>
    <dbReference type="NCBI Taxonomy" id="2018661"/>
    <lineage>
        <taxon>Eukaryota</taxon>
        <taxon>Metazoa</taxon>
        <taxon>Ecdysozoa</taxon>
        <taxon>Nematoda</taxon>
        <taxon>Chromadorea</taxon>
        <taxon>Rhabditida</taxon>
        <taxon>Rhabditina</taxon>
        <taxon>Rhabditomorpha</taxon>
        <taxon>Rhabditoidea</taxon>
        <taxon>Rhabditidae</taxon>
        <taxon>Diploscapter</taxon>
    </lineage>
</organism>
<keyword evidence="2" id="KW-1185">Reference proteome</keyword>
<sequence length="108" mass="12293">MAVAWARDAALDVVRIRAKGLTDCCPLPLPPPLCLQKGNDERVASRRENMTDSQRRKWVKRGLSYLLIRVSFCRNRHTADTNAMGLMIEKSGRGEEALTDMGKYRMKE</sequence>
<gene>
    <name evidence="1" type="ORF">WR25_10611</name>
</gene>
<evidence type="ECO:0000313" key="2">
    <source>
        <dbReference type="Proteomes" id="UP000218231"/>
    </source>
</evidence>
<comment type="caution">
    <text evidence="1">The sequence shown here is derived from an EMBL/GenBank/DDBJ whole genome shotgun (WGS) entry which is preliminary data.</text>
</comment>
<proteinExistence type="predicted"/>
<accession>A0A2A2JFD6</accession>
<protein>
    <submittedName>
        <fullName evidence="1">Uncharacterized protein</fullName>
    </submittedName>
</protein>
<dbReference type="Proteomes" id="UP000218231">
    <property type="component" value="Unassembled WGS sequence"/>
</dbReference>